<keyword evidence="4" id="KW-1185">Reference proteome</keyword>
<dbReference type="Gene3D" id="2.60.40.150">
    <property type="entry name" value="C2 domain"/>
    <property type="match status" value="1"/>
</dbReference>
<dbReference type="GO" id="GO:1905515">
    <property type="term" value="P:non-motile cilium assembly"/>
    <property type="evidence" value="ECO:0007669"/>
    <property type="project" value="TreeGrafter"/>
</dbReference>
<dbReference type="Pfam" id="PF18111">
    <property type="entry name" value="RPGR1_C"/>
    <property type="match status" value="1"/>
</dbReference>
<protein>
    <recommendedName>
        <fullName evidence="2">RPGRIP1 C-terminal domain-containing protein</fullName>
    </recommendedName>
</protein>
<proteinExistence type="predicted"/>
<reference evidence="3" key="2">
    <citation type="submission" date="2025-08" db="UniProtKB">
        <authorList>
            <consortium name="Ensembl"/>
        </authorList>
    </citation>
    <scope>IDENTIFICATION</scope>
</reference>
<dbReference type="Ensembl" id="ENSECRT00000006310.1">
    <property type="protein sequence ID" value="ENSECRP00000006211.1"/>
    <property type="gene ID" value="ENSECRG00000004048.1"/>
</dbReference>
<keyword evidence="1" id="KW-0812">Transmembrane</keyword>
<sequence>EQEALRLKEDVSSLQQKITFITSVRAEELIAISQNWDVQFHDSSFSHSSLQECDMSVEALSETLMQIKVRSEPAAVARTLRDLQVSHAETVLELEKTRDMLILQHKINKDYQVSLKTMDTILLWCHLFIMTVSLFVVGRLLFFLCTYWYGPSLGNFALQGLEGQPAGSIQVALRWKFPYTPPENLTKWPAGDQSKPREEFVPLTERVPVAKPRVSSAIGRLIKGKKVCTVDILSLTSSLVGQQSERLRVEILSLTIVPESRVALDEEIQQLYVEYRIFGVPLETTETPISLRKPTQGEEIHYNFTRVIYVDKAENFAVRQYLYTMLEGKDPNKGRLKFTVVSEPVEEEHEECQDVGYAYLDLKAVLLSGSDVVEQQLDGEGQSLYIRN</sequence>
<accession>A0A8C4RSH9</accession>
<feature type="transmembrane region" description="Helical" evidence="1">
    <location>
        <begin position="121"/>
        <end position="149"/>
    </location>
</feature>
<keyword evidence="1" id="KW-1133">Transmembrane helix</keyword>
<evidence type="ECO:0000313" key="4">
    <source>
        <dbReference type="Proteomes" id="UP000694620"/>
    </source>
</evidence>
<dbReference type="PANTHER" id="PTHR14240">
    <property type="entry name" value="RETINITIS PIGMENTOSA GTPASE REGULATOR-INTERACTING PROTEIN"/>
    <property type="match status" value="1"/>
</dbReference>
<dbReference type="InterPro" id="IPR035892">
    <property type="entry name" value="C2_domain_sf"/>
</dbReference>
<dbReference type="InterPro" id="IPR041091">
    <property type="entry name" value="RPGRIP1_C"/>
</dbReference>
<dbReference type="GO" id="GO:0046548">
    <property type="term" value="P:retinal rod cell development"/>
    <property type="evidence" value="ECO:0007669"/>
    <property type="project" value="TreeGrafter"/>
</dbReference>
<reference evidence="3" key="1">
    <citation type="submission" date="2021-06" db="EMBL/GenBank/DDBJ databases">
        <authorList>
            <consortium name="Wellcome Sanger Institute Data Sharing"/>
        </authorList>
    </citation>
    <scope>NUCLEOTIDE SEQUENCE [LARGE SCALE GENOMIC DNA]</scope>
</reference>
<feature type="domain" description="RPGRIP1 C-terminal" evidence="2">
    <location>
        <begin position="244"/>
        <end position="378"/>
    </location>
</feature>
<dbReference type="PANTHER" id="PTHR14240:SF1">
    <property type="entry name" value="PROTEIN FANTOM-RELATED"/>
    <property type="match status" value="1"/>
</dbReference>
<dbReference type="Proteomes" id="UP000694620">
    <property type="component" value="Chromosome 2"/>
</dbReference>
<evidence type="ECO:0000259" key="2">
    <source>
        <dbReference type="Pfam" id="PF18111"/>
    </source>
</evidence>
<evidence type="ECO:0000313" key="3">
    <source>
        <dbReference type="Ensembl" id="ENSECRP00000006211.1"/>
    </source>
</evidence>
<dbReference type="GO" id="GO:0032391">
    <property type="term" value="C:photoreceptor connecting cilium"/>
    <property type="evidence" value="ECO:0007669"/>
    <property type="project" value="TreeGrafter"/>
</dbReference>
<reference evidence="3" key="3">
    <citation type="submission" date="2025-09" db="UniProtKB">
        <authorList>
            <consortium name="Ensembl"/>
        </authorList>
    </citation>
    <scope>IDENTIFICATION</scope>
</reference>
<dbReference type="GeneTree" id="ENSGT00520000055620"/>
<dbReference type="AlphaFoldDB" id="A0A8C4RSH9"/>
<keyword evidence="1" id="KW-0472">Membrane</keyword>
<evidence type="ECO:0000256" key="1">
    <source>
        <dbReference type="SAM" id="Phobius"/>
    </source>
</evidence>
<dbReference type="InterPro" id="IPR031139">
    <property type="entry name" value="RPGRIP1_fam"/>
</dbReference>
<organism evidence="3 4">
    <name type="scientific">Erpetoichthys calabaricus</name>
    <name type="common">Rope fish</name>
    <name type="synonym">Calamoichthys calabaricus</name>
    <dbReference type="NCBI Taxonomy" id="27687"/>
    <lineage>
        <taxon>Eukaryota</taxon>
        <taxon>Metazoa</taxon>
        <taxon>Chordata</taxon>
        <taxon>Craniata</taxon>
        <taxon>Vertebrata</taxon>
        <taxon>Euteleostomi</taxon>
        <taxon>Actinopterygii</taxon>
        <taxon>Polypteriformes</taxon>
        <taxon>Polypteridae</taxon>
        <taxon>Erpetoichthys</taxon>
    </lineage>
</organism>
<name>A0A8C4RSH9_ERPCA</name>